<feature type="region of interest" description="Disordered" evidence="1">
    <location>
        <begin position="1"/>
        <end position="31"/>
    </location>
</feature>
<dbReference type="Proteomes" id="UP001437256">
    <property type="component" value="Unassembled WGS sequence"/>
</dbReference>
<evidence type="ECO:0000313" key="4">
    <source>
        <dbReference type="Proteomes" id="UP001437256"/>
    </source>
</evidence>
<comment type="caution">
    <text evidence="3">The sequence shown here is derived from an EMBL/GenBank/DDBJ whole genome shotgun (WGS) entry which is preliminary data.</text>
</comment>
<evidence type="ECO:0000259" key="2">
    <source>
        <dbReference type="PROSITE" id="PS50097"/>
    </source>
</evidence>
<feature type="domain" description="BTB" evidence="2">
    <location>
        <begin position="38"/>
        <end position="106"/>
    </location>
</feature>
<protein>
    <recommendedName>
        <fullName evidence="2">BTB domain-containing protein</fullName>
    </recommendedName>
</protein>
<accession>A0ABR2ZVZ5</accession>
<dbReference type="EMBL" id="JBBXMP010000062">
    <property type="protein sequence ID" value="KAL0064467.1"/>
    <property type="molecule type" value="Genomic_DNA"/>
</dbReference>
<evidence type="ECO:0000256" key="1">
    <source>
        <dbReference type="SAM" id="MobiDB-lite"/>
    </source>
</evidence>
<keyword evidence="4" id="KW-1185">Reference proteome</keyword>
<dbReference type="InterPro" id="IPR000210">
    <property type="entry name" value="BTB/POZ_dom"/>
</dbReference>
<organism evidence="3 4">
    <name type="scientific">Marasmius tenuissimus</name>
    <dbReference type="NCBI Taxonomy" id="585030"/>
    <lineage>
        <taxon>Eukaryota</taxon>
        <taxon>Fungi</taxon>
        <taxon>Dikarya</taxon>
        <taxon>Basidiomycota</taxon>
        <taxon>Agaricomycotina</taxon>
        <taxon>Agaricomycetes</taxon>
        <taxon>Agaricomycetidae</taxon>
        <taxon>Agaricales</taxon>
        <taxon>Marasmiineae</taxon>
        <taxon>Marasmiaceae</taxon>
        <taxon>Marasmius</taxon>
    </lineage>
</organism>
<proteinExistence type="predicted"/>
<evidence type="ECO:0000313" key="3">
    <source>
        <dbReference type="EMBL" id="KAL0064467.1"/>
    </source>
</evidence>
<sequence>MSSPHQRYASPPPIEGEGQFGTSPTFGPADAGGTRSPTNLVLISSDLIQFHVDEATLTDKSINSFKDLLPLPLESSSRSLFLADIPSAELEVVLQAIYDVEINISPSIMEIKTLIRAMDQLITYGFPPSTCIVPHCHLYQYLLSCATIHPLGVYAAAAHHGIASLAVAASSHTLALPDLSVLDDDFCTQMGAIYLLRLFQLHIGRIETLKQLLSDDLGLHNPNPICGFEGQKVLKGMWSLAVAEIFPNLRANTTTSTIRTAIMSHTADNKCIECANLRDTRLNRIISEWSMTPRNITE</sequence>
<gene>
    <name evidence="3" type="ORF">AAF712_008631</name>
</gene>
<reference evidence="3 4" key="1">
    <citation type="submission" date="2024-05" db="EMBL/GenBank/DDBJ databases">
        <title>A draft genome resource for the thread blight pathogen Marasmius tenuissimus strain MS-2.</title>
        <authorList>
            <person name="Yulfo-Soto G.E."/>
            <person name="Baruah I.K."/>
            <person name="Amoako-Attah I."/>
            <person name="Bukari Y."/>
            <person name="Meinhardt L.W."/>
            <person name="Bailey B.A."/>
            <person name="Cohen S.P."/>
        </authorList>
    </citation>
    <scope>NUCLEOTIDE SEQUENCE [LARGE SCALE GENOMIC DNA]</scope>
    <source>
        <strain evidence="3 4">MS-2</strain>
    </source>
</reference>
<dbReference type="PROSITE" id="PS50097">
    <property type="entry name" value="BTB"/>
    <property type="match status" value="1"/>
</dbReference>
<name>A0ABR2ZVZ5_9AGAR</name>